<dbReference type="RefSeq" id="WP_150497022.1">
    <property type="nucleotide sequence ID" value="NZ_BMFA01000008.1"/>
</dbReference>
<evidence type="ECO:0000313" key="6">
    <source>
        <dbReference type="EMBL" id="GGB53928.1"/>
    </source>
</evidence>
<organism evidence="6 7">
    <name type="scientific">Roseibium aquae</name>
    <dbReference type="NCBI Taxonomy" id="1323746"/>
    <lineage>
        <taxon>Bacteria</taxon>
        <taxon>Pseudomonadati</taxon>
        <taxon>Pseudomonadota</taxon>
        <taxon>Alphaproteobacteria</taxon>
        <taxon>Hyphomicrobiales</taxon>
        <taxon>Stappiaceae</taxon>
        <taxon>Roseibium</taxon>
    </lineage>
</organism>
<accession>A0A916TLL0</accession>
<name>A0A916TLL0_9HYPH</name>
<reference evidence="6" key="1">
    <citation type="journal article" date="2014" name="Int. J. Syst. Evol. Microbiol.">
        <title>Complete genome sequence of Corynebacterium casei LMG S-19264T (=DSM 44701T), isolated from a smear-ripened cheese.</title>
        <authorList>
            <consortium name="US DOE Joint Genome Institute (JGI-PGF)"/>
            <person name="Walter F."/>
            <person name="Albersmeier A."/>
            <person name="Kalinowski J."/>
            <person name="Ruckert C."/>
        </authorList>
    </citation>
    <scope>NUCLEOTIDE SEQUENCE</scope>
    <source>
        <strain evidence="6">CGMCC 1.12426</strain>
    </source>
</reference>
<dbReference type="PIRSF" id="PIRSF038800">
    <property type="entry name" value="KYNU"/>
    <property type="match status" value="1"/>
</dbReference>
<comment type="cofactor">
    <cofactor evidence="5">
        <name>pyridoxal 5'-phosphate</name>
        <dbReference type="ChEBI" id="CHEBI:597326"/>
    </cofactor>
</comment>
<dbReference type="AlphaFoldDB" id="A0A916TLL0"/>
<evidence type="ECO:0000256" key="1">
    <source>
        <dbReference type="ARBA" id="ARBA00022642"/>
    </source>
</evidence>
<dbReference type="PANTHER" id="PTHR14084:SF0">
    <property type="entry name" value="KYNURENINASE"/>
    <property type="match status" value="1"/>
</dbReference>
<dbReference type="InterPro" id="IPR015422">
    <property type="entry name" value="PyrdxlP-dep_Trfase_small"/>
</dbReference>
<evidence type="ECO:0000256" key="3">
    <source>
        <dbReference type="ARBA" id="ARBA00022898"/>
    </source>
</evidence>
<dbReference type="GO" id="GO:0005737">
    <property type="term" value="C:cytoplasm"/>
    <property type="evidence" value="ECO:0007669"/>
    <property type="project" value="UniProtKB-UniRule"/>
</dbReference>
<dbReference type="Proteomes" id="UP000605148">
    <property type="component" value="Unassembled WGS sequence"/>
</dbReference>
<evidence type="ECO:0000256" key="5">
    <source>
        <dbReference type="PIRNR" id="PIRNR038800"/>
    </source>
</evidence>
<keyword evidence="3 5" id="KW-0663">Pyridoxal phosphate</keyword>
<dbReference type="NCBIfam" id="TIGR01814">
    <property type="entry name" value="kynureninase"/>
    <property type="match status" value="1"/>
</dbReference>
<comment type="similarity">
    <text evidence="5">Belongs to the kynureninase family.</text>
</comment>
<keyword evidence="7" id="KW-1185">Reference proteome</keyword>
<dbReference type="GO" id="GO:0009435">
    <property type="term" value="P:NAD+ biosynthetic process"/>
    <property type="evidence" value="ECO:0007669"/>
    <property type="project" value="UniProtKB-UniRule"/>
</dbReference>
<dbReference type="InterPro" id="IPR015424">
    <property type="entry name" value="PyrdxlP-dep_Trfase"/>
</dbReference>
<evidence type="ECO:0000256" key="4">
    <source>
        <dbReference type="NCBIfam" id="TIGR01814"/>
    </source>
</evidence>
<reference evidence="6" key="2">
    <citation type="submission" date="2020-09" db="EMBL/GenBank/DDBJ databases">
        <authorList>
            <person name="Sun Q."/>
            <person name="Zhou Y."/>
        </authorList>
    </citation>
    <scope>NUCLEOTIDE SEQUENCE</scope>
    <source>
        <strain evidence="6">CGMCC 1.12426</strain>
    </source>
</reference>
<comment type="function">
    <text evidence="5">Catalyzes the cleavage of L-kynurenine (L-Kyn) and L-3-hydroxykynurenine (L-3OHKyn) into anthranilic acid (AA) and 3-hydroxyanthranilic acid (3-OHAA), respectively.</text>
</comment>
<comment type="catalytic activity">
    <reaction evidence="5">
        <text>3-hydroxy-L-kynurenine + H2O = 3-hydroxyanthranilate + L-alanine + H(+)</text>
        <dbReference type="Rhea" id="RHEA:25143"/>
        <dbReference type="ChEBI" id="CHEBI:15377"/>
        <dbReference type="ChEBI" id="CHEBI:15378"/>
        <dbReference type="ChEBI" id="CHEBI:36559"/>
        <dbReference type="ChEBI" id="CHEBI:57972"/>
        <dbReference type="ChEBI" id="CHEBI:58125"/>
        <dbReference type="EC" id="3.7.1.3"/>
    </reaction>
</comment>
<sequence length="402" mass="43462">MNAPVKPLTLPKKDRFDIPDGVLYLDGNSLGVLPKGAAERAARTITQEWGGELIKAWNTAGWMALPQVVGDRIASLIGAPEGSVATGDTLSIKVYQAVAAGLKMRPDRKVILSDTGNFPTDLYMVEGLIKTIGKDYELRTVAPEAVADAICEDVAVVMLTQVDYRTGRMHDMAALTKAAHAAGAVMIWDLAHSAGAVPVDLAGCHCEFAVGCSYKYLNGGPGAPAFIYCRPDLVETVEPALAGWLGHDAPFAMEMNYRPAMSTERLRIGTPSIVQLSILDEALNAFEGVTMDEIRAASIRLSERFIQEVEARCPMLVLASPRNPDNRGSQVSFAFENGYEAIQALIARGVIGDFRAPNIMRFGFTPLYLDETDVVKAAEILEGIMASEAWKDPKYAVRARVT</sequence>
<dbReference type="EC" id="3.7.1.3" evidence="4 5"/>
<dbReference type="InterPro" id="IPR010111">
    <property type="entry name" value="Kynureninase"/>
</dbReference>
<comment type="caution">
    <text evidence="6">The sequence shown here is derived from an EMBL/GenBank/DDBJ whole genome shotgun (WGS) entry which is preliminary data.</text>
</comment>
<dbReference type="GO" id="GO:0030429">
    <property type="term" value="F:kynureninase activity"/>
    <property type="evidence" value="ECO:0007669"/>
    <property type="project" value="UniProtKB-UniRule"/>
</dbReference>
<dbReference type="GO" id="GO:0043420">
    <property type="term" value="P:anthranilate metabolic process"/>
    <property type="evidence" value="ECO:0007669"/>
    <property type="project" value="TreeGrafter"/>
</dbReference>
<keyword evidence="2 5" id="KW-0378">Hydrolase</keyword>
<keyword evidence="1 5" id="KW-0662">Pyridine nucleotide biosynthesis</keyword>
<protein>
    <recommendedName>
        <fullName evidence="4 5">Kynureninase</fullName>
        <ecNumber evidence="4 5">3.7.1.3</ecNumber>
    </recommendedName>
</protein>
<dbReference type="Gene3D" id="3.90.1150.10">
    <property type="entry name" value="Aspartate Aminotransferase, domain 1"/>
    <property type="match status" value="1"/>
</dbReference>
<proteinExistence type="inferred from homology"/>
<dbReference type="InterPro" id="IPR015421">
    <property type="entry name" value="PyrdxlP-dep_Trfase_major"/>
</dbReference>
<dbReference type="SUPFAM" id="SSF53383">
    <property type="entry name" value="PLP-dependent transferases"/>
    <property type="match status" value="1"/>
</dbReference>
<dbReference type="Gene3D" id="3.40.640.10">
    <property type="entry name" value="Type I PLP-dependent aspartate aminotransferase-like (Major domain)"/>
    <property type="match status" value="1"/>
</dbReference>
<gene>
    <name evidence="6" type="primary">kynU</name>
    <name evidence="6" type="ORF">GCM10011316_27480</name>
</gene>
<dbReference type="EMBL" id="BMFA01000008">
    <property type="protein sequence ID" value="GGB53928.1"/>
    <property type="molecule type" value="Genomic_DNA"/>
</dbReference>
<comment type="subunit">
    <text evidence="5">Homodimer.</text>
</comment>
<dbReference type="OrthoDB" id="9812626at2"/>
<dbReference type="Pfam" id="PF22580">
    <property type="entry name" value="KYNU_C"/>
    <property type="match status" value="1"/>
</dbReference>
<comment type="pathway">
    <text evidence="5">Amino-acid degradation; L-kynurenine degradation; L-alanine and anthranilate from L-kynurenine: step 1/1.</text>
</comment>
<evidence type="ECO:0000256" key="2">
    <source>
        <dbReference type="ARBA" id="ARBA00022801"/>
    </source>
</evidence>
<comment type="catalytic activity">
    <reaction evidence="5">
        <text>L-kynurenine + H2O = anthranilate + L-alanine + H(+)</text>
        <dbReference type="Rhea" id="RHEA:16813"/>
        <dbReference type="ChEBI" id="CHEBI:15377"/>
        <dbReference type="ChEBI" id="CHEBI:15378"/>
        <dbReference type="ChEBI" id="CHEBI:16567"/>
        <dbReference type="ChEBI" id="CHEBI:57959"/>
        <dbReference type="ChEBI" id="CHEBI:57972"/>
        <dbReference type="EC" id="3.7.1.3"/>
    </reaction>
</comment>
<dbReference type="GO" id="GO:0030170">
    <property type="term" value="F:pyridoxal phosphate binding"/>
    <property type="evidence" value="ECO:0007669"/>
    <property type="project" value="UniProtKB-UniRule"/>
</dbReference>
<dbReference type="GO" id="GO:0019441">
    <property type="term" value="P:L-tryptophan catabolic process to kynurenine"/>
    <property type="evidence" value="ECO:0007669"/>
    <property type="project" value="TreeGrafter"/>
</dbReference>
<dbReference type="PANTHER" id="PTHR14084">
    <property type="entry name" value="KYNURENINASE"/>
    <property type="match status" value="1"/>
</dbReference>
<comment type="pathway">
    <text evidence="5">Cofactor biosynthesis; NAD(+) biosynthesis; quinolinate from L-kynurenine: step 2/3.</text>
</comment>
<evidence type="ECO:0000313" key="7">
    <source>
        <dbReference type="Proteomes" id="UP000605148"/>
    </source>
</evidence>